<dbReference type="PROSITE" id="PS51186">
    <property type="entry name" value="GNAT"/>
    <property type="match status" value="1"/>
</dbReference>
<name>A0ABM3FYW5_NEOLC</name>
<evidence type="ECO:0000313" key="2">
    <source>
        <dbReference type="Proteomes" id="UP000829291"/>
    </source>
</evidence>
<dbReference type="SUPFAM" id="SSF55729">
    <property type="entry name" value="Acyl-CoA N-acyltransferases (Nat)"/>
    <property type="match status" value="1"/>
</dbReference>
<reference evidence="3" key="1">
    <citation type="submission" date="2025-08" db="UniProtKB">
        <authorList>
            <consortium name="RefSeq"/>
        </authorList>
    </citation>
    <scope>IDENTIFICATION</scope>
    <source>
        <tissue evidence="3">Thorax and Abdomen</tissue>
    </source>
</reference>
<proteinExistence type="predicted"/>
<dbReference type="InterPro" id="IPR039840">
    <property type="entry name" value="NAA80"/>
</dbReference>
<dbReference type="PANTHER" id="PTHR13538:SF4">
    <property type="entry name" value="N-ALPHA-ACETYLTRANSFERASE 80"/>
    <property type="match status" value="1"/>
</dbReference>
<dbReference type="PANTHER" id="PTHR13538">
    <property type="entry name" value="N-ACETYLTRANSFERASE 6"/>
    <property type="match status" value="1"/>
</dbReference>
<dbReference type="Pfam" id="PF00583">
    <property type="entry name" value="Acetyltransf_1"/>
    <property type="match status" value="1"/>
</dbReference>
<dbReference type="Proteomes" id="UP000829291">
    <property type="component" value="Chromosome 4"/>
</dbReference>
<evidence type="ECO:0000313" key="3">
    <source>
        <dbReference type="RefSeq" id="XP_046593196.1"/>
    </source>
</evidence>
<dbReference type="GeneID" id="107218208"/>
<dbReference type="RefSeq" id="XP_046593196.1">
    <property type="nucleotide sequence ID" value="XM_046737240.1"/>
</dbReference>
<dbReference type="InterPro" id="IPR016181">
    <property type="entry name" value="Acyl_CoA_acyltransferase"/>
</dbReference>
<dbReference type="Gene3D" id="3.40.630.30">
    <property type="match status" value="1"/>
</dbReference>
<protein>
    <submittedName>
        <fullName evidence="3">N-alpha-acetyltransferase 80 isoform X1</fullName>
    </submittedName>
</protein>
<feature type="domain" description="N-acetyltransferase" evidence="1">
    <location>
        <begin position="38"/>
        <end position="179"/>
    </location>
</feature>
<keyword evidence="2" id="KW-1185">Reference proteome</keyword>
<accession>A0ABM3FYW5</accession>
<evidence type="ECO:0000259" key="1">
    <source>
        <dbReference type="PROSITE" id="PS51186"/>
    </source>
</evidence>
<dbReference type="InterPro" id="IPR000182">
    <property type="entry name" value="GNAT_dom"/>
</dbReference>
<sequence>MARSLERKCQHYLRDNALNLSVSCNVAKVGNIMKDTSYTVVPLHERIELTPQCCKLVNSEWPRSEVARLRSLNSSCDKFPTCLLLLDDTYVIGHCKISLVPNISDSCFIESVIIDQRYRARGFGTMLMQGAEEYVAKRGIVNVFLSTKGQEYFYKKMGYKICDPVSLYGNSYITGDGLPPIPKQVLKDFRSNGRSPPPMPVIRNSGFPFSTVKTYMVKNM</sequence>
<gene>
    <name evidence="3" type="primary">LOC107218208</name>
</gene>
<organism evidence="2 3">
    <name type="scientific">Neodiprion lecontei</name>
    <name type="common">Redheaded pine sawfly</name>
    <dbReference type="NCBI Taxonomy" id="441921"/>
    <lineage>
        <taxon>Eukaryota</taxon>
        <taxon>Metazoa</taxon>
        <taxon>Ecdysozoa</taxon>
        <taxon>Arthropoda</taxon>
        <taxon>Hexapoda</taxon>
        <taxon>Insecta</taxon>
        <taxon>Pterygota</taxon>
        <taxon>Neoptera</taxon>
        <taxon>Endopterygota</taxon>
        <taxon>Hymenoptera</taxon>
        <taxon>Tenthredinoidea</taxon>
        <taxon>Diprionidae</taxon>
        <taxon>Diprioninae</taxon>
        <taxon>Neodiprion</taxon>
    </lineage>
</organism>
<dbReference type="CDD" id="cd04301">
    <property type="entry name" value="NAT_SF"/>
    <property type="match status" value="1"/>
</dbReference>